<feature type="chain" id="PRO_5046353345" evidence="11">
    <location>
        <begin position="21"/>
        <end position="339"/>
    </location>
</feature>
<dbReference type="Proteomes" id="UP001265700">
    <property type="component" value="Unassembled WGS sequence"/>
</dbReference>
<reference evidence="13 14" key="1">
    <citation type="submission" date="2023-07" db="EMBL/GenBank/DDBJ databases">
        <title>Sorghum-associated microbial communities from plants grown in Nebraska, USA.</title>
        <authorList>
            <person name="Schachtman D."/>
        </authorList>
    </citation>
    <scope>NUCLEOTIDE SEQUENCE [LARGE SCALE GENOMIC DNA]</scope>
    <source>
        <strain evidence="13 14">4249</strain>
    </source>
</reference>
<dbReference type="Pfam" id="PF13609">
    <property type="entry name" value="Porin_4"/>
    <property type="match status" value="1"/>
</dbReference>
<dbReference type="CDD" id="cd00342">
    <property type="entry name" value="gram_neg_porins"/>
    <property type="match status" value="1"/>
</dbReference>
<dbReference type="InterPro" id="IPR023614">
    <property type="entry name" value="Porin_dom_sf"/>
</dbReference>
<evidence type="ECO:0000256" key="4">
    <source>
        <dbReference type="ARBA" id="ARBA00022452"/>
    </source>
</evidence>
<comment type="subcellular location">
    <subcellularLocation>
        <location evidence="1">Cell outer membrane</location>
        <topology evidence="1">Multi-pass membrane protein</topology>
    </subcellularLocation>
</comment>
<evidence type="ECO:0000256" key="11">
    <source>
        <dbReference type="SAM" id="SignalP"/>
    </source>
</evidence>
<evidence type="ECO:0000313" key="14">
    <source>
        <dbReference type="Proteomes" id="UP001265700"/>
    </source>
</evidence>
<dbReference type="RefSeq" id="WP_310315806.1">
    <property type="nucleotide sequence ID" value="NZ_JAVDWU010000004.1"/>
</dbReference>
<comment type="caution">
    <text evidence="13">The sequence shown here is derived from an EMBL/GenBank/DDBJ whole genome shotgun (WGS) entry which is preliminary data.</text>
</comment>
<organism evidence="13 14">
    <name type="scientific">Hydrogenophaga palleronii</name>
    <dbReference type="NCBI Taxonomy" id="65655"/>
    <lineage>
        <taxon>Bacteria</taxon>
        <taxon>Pseudomonadati</taxon>
        <taxon>Pseudomonadota</taxon>
        <taxon>Betaproteobacteria</taxon>
        <taxon>Burkholderiales</taxon>
        <taxon>Comamonadaceae</taxon>
        <taxon>Hydrogenophaga</taxon>
    </lineage>
</organism>
<keyword evidence="9" id="KW-0472">Membrane</keyword>
<dbReference type="InterPro" id="IPR033900">
    <property type="entry name" value="Gram_neg_porin_domain"/>
</dbReference>
<dbReference type="EMBL" id="JAVDWU010000004">
    <property type="protein sequence ID" value="MDR7150378.1"/>
    <property type="molecule type" value="Genomic_DNA"/>
</dbReference>
<protein>
    <submittedName>
        <fullName evidence="13">Porin</fullName>
    </submittedName>
</protein>
<feature type="signal peptide" evidence="11">
    <location>
        <begin position="1"/>
        <end position="20"/>
    </location>
</feature>
<comment type="subunit">
    <text evidence="2">Homotrimer.</text>
</comment>
<dbReference type="PANTHER" id="PTHR34501">
    <property type="entry name" value="PROTEIN YDDL-RELATED"/>
    <property type="match status" value="1"/>
</dbReference>
<evidence type="ECO:0000256" key="9">
    <source>
        <dbReference type="ARBA" id="ARBA00023136"/>
    </source>
</evidence>
<sequence length="339" mass="35137">MKKHLIALAVLGLSGGLAQAQSSVTLFGVADMAIERIKGSTSLVRLSSGQQQGSRWGVRGAEDLGGGMKAVFQLEAGVNLDTGTSGQGGRAFGRQSFVGLTGGFGGVRLGRQYSPMDDIAAVVGTKSYDVLSVVPIIGNGDYNRVDNAITYLSPTVGNTSFQVQYSLGEERSSADASPDFGKQFSLHALHASGPLTAGIGLMRVSDADGTAPGKQGKDAVLLVGAYDFGMMKLSAYYDQEDKGDEKLKVMGLAAAFKVGDQTTVSVGVAQAKDVTGAAAALNDDARIFTLQASHNLSKRTALYAHLTAVSNDDDAALGFNSPTAGSSSNGIQFGIRHRF</sequence>
<proteinExistence type="predicted"/>
<evidence type="ECO:0000313" key="13">
    <source>
        <dbReference type="EMBL" id="MDR7150378.1"/>
    </source>
</evidence>
<evidence type="ECO:0000256" key="6">
    <source>
        <dbReference type="ARBA" id="ARBA00022729"/>
    </source>
</evidence>
<keyword evidence="7" id="KW-0406">Ion transport</keyword>
<keyword evidence="8" id="KW-0626">Porin</keyword>
<evidence type="ECO:0000256" key="3">
    <source>
        <dbReference type="ARBA" id="ARBA00022448"/>
    </source>
</evidence>
<dbReference type="SUPFAM" id="SSF56935">
    <property type="entry name" value="Porins"/>
    <property type="match status" value="1"/>
</dbReference>
<evidence type="ECO:0000256" key="2">
    <source>
        <dbReference type="ARBA" id="ARBA00011233"/>
    </source>
</evidence>
<dbReference type="PANTHER" id="PTHR34501:SF9">
    <property type="entry name" value="MAJOR OUTER MEMBRANE PROTEIN P.IA"/>
    <property type="match status" value="1"/>
</dbReference>
<keyword evidence="6 11" id="KW-0732">Signal</keyword>
<keyword evidence="10" id="KW-0998">Cell outer membrane</keyword>
<keyword evidence="4" id="KW-1134">Transmembrane beta strand</keyword>
<evidence type="ECO:0000256" key="5">
    <source>
        <dbReference type="ARBA" id="ARBA00022692"/>
    </source>
</evidence>
<dbReference type="InterPro" id="IPR050298">
    <property type="entry name" value="Gram-neg_bact_OMP"/>
</dbReference>
<evidence type="ECO:0000256" key="7">
    <source>
        <dbReference type="ARBA" id="ARBA00023065"/>
    </source>
</evidence>
<evidence type="ECO:0000256" key="8">
    <source>
        <dbReference type="ARBA" id="ARBA00023114"/>
    </source>
</evidence>
<accession>A0ABU1WM79</accession>
<evidence type="ECO:0000256" key="10">
    <source>
        <dbReference type="ARBA" id="ARBA00023237"/>
    </source>
</evidence>
<keyword evidence="14" id="KW-1185">Reference proteome</keyword>
<dbReference type="InterPro" id="IPR002299">
    <property type="entry name" value="Porin_Neis"/>
</dbReference>
<dbReference type="PRINTS" id="PR00184">
    <property type="entry name" value="NEISSPPORIN"/>
</dbReference>
<evidence type="ECO:0000256" key="1">
    <source>
        <dbReference type="ARBA" id="ARBA00004571"/>
    </source>
</evidence>
<dbReference type="Gene3D" id="2.40.160.10">
    <property type="entry name" value="Porin"/>
    <property type="match status" value="1"/>
</dbReference>
<keyword evidence="5" id="KW-0812">Transmembrane</keyword>
<name>A0ABU1WM79_9BURK</name>
<evidence type="ECO:0000259" key="12">
    <source>
        <dbReference type="Pfam" id="PF13609"/>
    </source>
</evidence>
<keyword evidence="3" id="KW-0813">Transport</keyword>
<feature type="domain" description="Porin" evidence="12">
    <location>
        <begin position="7"/>
        <end position="314"/>
    </location>
</feature>
<gene>
    <name evidence="13" type="ORF">J2W49_002336</name>
</gene>